<dbReference type="AlphaFoldDB" id="V5EYV8"/>
<proteinExistence type="predicted"/>
<reference evidence="4" key="1">
    <citation type="journal article" date="2013" name="Genome Announc.">
        <title>Draft genome sequence of Pseudozyma brasiliensis sp. nov. strain GHG001, a high producer of endo-1,4-xylanase isolated from an insect pest of sugarcane.</title>
        <authorList>
            <person name="Oliveira J.V.D.C."/>
            <person name="dos Santos R.A.C."/>
            <person name="Borges T.A."/>
            <person name="Riano-Pachon D.M."/>
            <person name="Goldman G.H."/>
        </authorList>
    </citation>
    <scope>NUCLEOTIDE SEQUENCE [LARGE SCALE GENOMIC DNA]</scope>
    <source>
        <strain evidence="4">GHG001</strain>
    </source>
</reference>
<feature type="domain" description="TTI1 N-terminal TPR" evidence="2">
    <location>
        <begin position="22"/>
        <end position="202"/>
    </location>
</feature>
<dbReference type="Proteomes" id="UP000019377">
    <property type="component" value="Unassembled WGS sequence"/>
</dbReference>
<dbReference type="InterPro" id="IPR052587">
    <property type="entry name" value="TELO2-interacting_protein_1"/>
</dbReference>
<dbReference type="HOGENOM" id="CLU_1161570_0_0_1"/>
<dbReference type="EMBL" id="KI545855">
    <property type="protein sequence ID" value="EST09013.1"/>
    <property type="molecule type" value="Genomic_DNA"/>
</dbReference>
<keyword evidence="4" id="KW-1185">Reference proteome</keyword>
<name>V5EYV8_KALBG</name>
<dbReference type="STRING" id="1365824.V5EYV8"/>
<evidence type="ECO:0000256" key="1">
    <source>
        <dbReference type="SAM" id="MobiDB-lite"/>
    </source>
</evidence>
<feature type="region of interest" description="Disordered" evidence="1">
    <location>
        <begin position="209"/>
        <end position="239"/>
    </location>
</feature>
<dbReference type="InterPro" id="IPR057566">
    <property type="entry name" value="TPR_TTI1_N"/>
</dbReference>
<dbReference type="GO" id="GO:0005737">
    <property type="term" value="C:cytoplasm"/>
    <property type="evidence" value="ECO:0007669"/>
    <property type="project" value="TreeGrafter"/>
</dbReference>
<evidence type="ECO:0000259" key="2">
    <source>
        <dbReference type="Pfam" id="PF24173"/>
    </source>
</evidence>
<accession>V5EYV8</accession>
<organism evidence="3 4">
    <name type="scientific">Kalmanozyma brasiliensis (strain GHG001)</name>
    <name type="common">Yeast</name>
    <name type="synonym">Pseudozyma brasiliensis</name>
    <dbReference type="NCBI Taxonomy" id="1365824"/>
    <lineage>
        <taxon>Eukaryota</taxon>
        <taxon>Fungi</taxon>
        <taxon>Dikarya</taxon>
        <taxon>Basidiomycota</taxon>
        <taxon>Ustilaginomycotina</taxon>
        <taxon>Ustilaginomycetes</taxon>
        <taxon>Ustilaginales</taxon>
        <taxon>Ustilaginaceae</taxon>
        <taxon>Kalmanozyma</taxon>
    </lineage>
</organism>
<dbReference type="PANTHER" id="PTHR18460:SF3">
    <property type="entry name" value="TELO2-INTERACTING PROTEIN 1 HOMOLOG"/>
    <property type="match status" value="1"/>
</dbReference>
<dbReference type="PANTHER" id="PTHR18460">
    <property type="entry name" value="TEL2 INTERACTING PROTEIN 1 TTI1 FAMILY MEMBER"/>
    <property type="match status" value="1"/>
</dbReference>
<protein>
    <recommendedName>
        <fullName evidence="2">TTI1 N-terminal TPR domain-containing protein</fullName>
    </recommendedName>
</protein>
<evidence type="ECO:0000313" key="3">
    <source>
        <dbReference type="EMBL" id="EST09013.1"/>
    </source>
</evidence>
<gene>
    <name evidence="3" type="ORF">PSEUBRA_SCAF13g01930</name>
</gene>
<sequence>MFSSTSGPFQRQYPQAAAQTPFQRLKPACVELLSLAGRSTGPVQTQQVVACLRRLQAALKALITNIDDRALRNGEPTASTSRLIGSDTQPALSPALVNYIFYPLSELIRSAPKGITSLPDSICEATLEVLELLCSQWWAAWVGETEKSAVGKGWQVWCDLVILASSVLGAPSSKDKVDAEARSGASDEVKVAALRVLTELLSPRFRAQQVTGPDANKAKAKEDEWEWDGPSSCWEISSG</sequence>
<dbReference type="Pfam" id="PF24173">
    <property type="entry name" value="TPR_TTI1_N"/>
    <property type="match status" value="1"/>
</dbReference>
<dbReference type="eggNOG" id="KOG4524">
    <property type="taxonomic scope" value="Eukaryota"/>
</dbReference>
<evidence type="ECO:0000313" key="4">
    <source>
        <dbReference type="Proteomes" id="UP000019377"/>
    </source>
</evidence>